<proteinExistence type="predicted"/>
<dbReference type="PANTHER" id="PTHR45947">
    <property type="entry name" value="SULFOQUINOVOSYL TRANSFERASE SQD2"/>
    <property type="match status" value="1"/>
</dbReference>
<gene>
    <name evidence="3" type="ORF">ACFFUR_11635</name>
</gene>
<dbReference type="Gene3D" id="3.40.50.2000">
    <property type="entry name" value="Glycogen Phosphorylase B"/>
    <property type="match status" value="2"/>
</dbReference>
<dbReference type="Pfam" id="PF09314">
    <property type="entry name" value="DUF1972"/>
    <property type="match status" value="1"/>
</dbReference>
<reference evidence="3 4" key="1">
    <citation type="submission" date="2024-09" db="EMBL/GenBank/DDBJ databases">
        <authorList>
            <person name="Sun Q."/>
            <person name="Mori K."/>
        </authorList>
    </citation>
    <scope>NUCLEOTIDE SEQUENCE [LARGE SCALE GENOMIC DNA]</scope>
    <source>
        <strain evidence="3 4">CECT 7682</strain>
    </source>
</reference>
<evidence type="ECO:0000259" key="2">
    <source>
        <dbReference type="Pfam" id="PF09314"/>
    </source>
</evidence>
<dbReference type="EC" id="2.4.-.-" evidence="3"/>
<dbReference type="PANTHER" id="PTHR45947:SF3">
    <property type="entry name" value="SULFOQUINOVOSYL TRANSFERASE SQD2"/>
    <property type="match status" value="1"/>
</dbReference>
<keyword evidence="3" id="KW-0328">Glycosyltransferase</keyword>
<sequence length="374" mass="42727">MIKKNKPLRVAILGTKGYPYVYGGYETMVKELGERLVQKGVELTVYCHKPLFEEKPAEVNGIKLVYIPCIESKSLSQLTHSFFSMIHACLSRADVIFVVNSANGPFGLIAKIFGKPTAINVDGLEWIRPKWKGLGGKYFFWASKMATKLYDQIINDSDEMQKIYQELFQAPSKVIAYGSNPSLRADPNLIDKWKLEKEGYYLIVGRLVPDNNADLILEGFTKSATKRKLVVVGDVPYKDAFAERLKNLPDERLLFTGYVRDPHELAALYQNCYAYFHGHEYGGTNPAMLKALGYSCAILALDTCFNREMLQNGKFGWYFEKNREDVKQIIDKAEQHPEEMKKLRENSPAGLTQKYNWDHVTDQYIAVFEELAKR</sequence>
<organism evidence="3 4">
    <name type="scientific">Echinicola jeungdonensis</name>
    <dbReference type="NCBI Taxonomy" id="709343"/>
    <lineage>
        <taxon>Bacteria</taxon>
        <taxon>Pseudomonadati</taxon>
        <taxon>Bacteroidota</taxon>
        <taxon>Cytophagia</taxon>
        <taxon>Cytophagales</taxon>
        <taxon>Cyclobacteriaceae</taxon>
        <taxon>Echinicola</taxon>
    </lineage>
</organism>
<name>A0ABV5J6L1_9BACT</name>
<dbReference type="InterPro" id="IPR001296">
    <property type="entry name" value="Glyco_trans_1"/>
</dbReference>
<dbReference type="EMBL" id="JBHMEW010000061">
    <property type="protein sequence ID" value="MFB9212458.1"/>
    <property type="molecule type" value="Genomic_DNA"/>
</dbReference>
<dbReference type="GO" id="GO:0016757">
    <property type="term" value="F:glycosyltransferase activity"/>
    <property type="evidence" value="ECO:0007669"/>
    <property type="project" value="UniProtKB-KW"/>
</dbReference>
<feature type="domain" description="Glycosyl transferase family 1" evidence="1">
    <location>
        <begin position="192"/>
        <end position="347"/>
    </location>
</feature>
<dbReference type="SUPFAM" id="SSF53756">
    <property type="entry name" value="UDP-Glycosyltransferase/glycogen phosphorylase"/>
    <property type="match status" value="1"/>
</dbReference>
<feature type="domain" description="DUF1972" evidence="2">
    <location>
        <begin position="10"/>
        <end position="179"/>
    </location>
</feature>
<evidence type="ECO:0000313" key="3">
    <source>
        <dbReference type="EMBL" id="MFB9212458.1"/>
    </source>
</evidence>
<dbReference type="InterPro" id="IPR050194">
    <property type="entry name" value="Glycosyltransferase_grp1"/>
</dbReference>
<dbReference type="Proteomes" id="UP001589654">
    <property type="component" value="Unassembled WGS sequence"/>
</dbReference>
<keyword evidence="4" id="KW-1185">Reference proteome</keyword>
<keyword evidence="3" id="KW-0808">Transferase</keyword>
<evidence type="ECO:0000313" key="4">
    <source>
        <dbReference type="Proteomes" id="UP001589654"/>
    </source>
</evidence>
<dbReference type="Pfam" id="PF00534">
    <property type="entry name" value="Glycos_transf_1"/>
    <property type="match status" value="1"/>
</dbReference>
<dbReference type="RefSeq" id="WP_290247673.1">
    <property type="nucleotide sequence ID" value="NZ_JAUFQT010000001.1"/>
</dbReference>
<protein>
    <submittedName>
        <fullName evidence="3">Glycosyltransferase</fullName>
        <ecNumber evidence="3">2.4.-.-</ecNumber>
    </submittedName>
</protein>
<evidence type="ECO:0000259" key="1">
    <source>
        <dbReference type="Pfam" id="PF00534"/>
    </source>
</evidence>
<comment type="caution">
    <text evidence="3">The sequence shown here is derived from an EMBL/GenBank/DDBJ whole genome shotgun (WGS) entry which is preliminary data.</text>
</comment>
<accession>A0ABV5J6L1</accession>
<dbReference type="InterPro" id="IPR015393">
    <property type="entry name" value="DUF1972"/>
</dbReference>